<feature type="transmembrane region" description="Helical" evidence="4">
    <location>
        <begin position="105"/>
        <end position="126"/>
    </location>
</feature>
<sequence length="407" mass="43335">MTDRTANRMPWLIIAAGSLITMLVFGPRSAIGLFQLPMLQDTGWDRSTFGLAIAIQNLMWGLSQPVFGGIADRYGTGRVLAIAGLLYGAGMVIMAHAPAPLWLHVGGGVLMGLAIGAGSLGTILSAFARHVTPEQRSFAFGIGSAASSAGMFLFSPISVELIAHFGWQDVLVIMGALMLLIPLLAFPLRGNSTSGRAAVATFEQTTGEALREAFGHRSYLLLVAGFFVCGFQLAFITAHFPAYLGDIGIDVRYSGIAIALIGLFNVFGSLIVGSLGNRMPKRYILSAIYLARSVAVTAFILLPQTPVSVVIFAAVMGLLWLSTVPPTNGLVALMFGTRHLGLLGGMVFLSHQVGSFLGVWMGGYLRDTMGSYDIVWWLGVALGIFAAIVHWPIEERMVSRPAMAPAE</sequence>
<dbReference type="PANTHER" id="PTHR11360">
    <property type="entry name" value="MONOCARBOXYLATE TRANSPORTER"/>
    <property type="match status" value="1"/>
</dbReference>
<dbReference type="InterPro" id="IPR020846">
    <property type="entry name" value="MFS_dom"/>
</dbReference>
<feature type="transmembrane region" description="Helical" evidence="4">
    <location>
        <begin position="340"/>
        <end position="362"/>
    </location>
</feature>
<dbReference type="Proteomes" id="UP000528286">
    <property type="component" value="Unassembled WGS sequence"/>
</dbReference>
<feature type="transmembrane region" description="Helical" evidence="4">
    <location>
        <begin position="219"/>
        <end position="244"/>
    </location>
</feature>
<dbReference type="Pfam" id="PF07690">
    <property type="entry name" value="MFS_1"/>
    <property type="match status" value="1"/>
</dbReference>
<dbReference type="SUPFAM" id="SSF103473">
    <property type="entry name" value="MFS general substrate transporter"/>
    <property type="match status" value="1"/>
</dbReference>
<accession>A0A7W6J6D1</accession>
<feature type="transmembrane region" description="Helical" evidence="4">
    <location>
        <begin position="256"/>
        <end position="276"/>
    </location>
</feature>
<dbReference type="PANTHER" id="PTHR11360:SF284">
    <property type="entry name" value="EG:103B4.3 PROTEIN-RELATED"/>
    <property type="match status" value="1"/>
</dbReference>
<dbReference type="InterPro" id="IPR050327">
    <property type="entry name" value="Proton-linked_MCT"/>
</dbReference>
<protein>
    <submittedName>
        <fullName evidence="6">MFS family permease</fullName>
    </submittedName>
</protein>
<organism evidence="6 7">
    <name type="scientific">Gellertiella hungarica</name>
    <dbReference type="NCBI Taxonomy" id="1572859"/>
    <lineage>
        <taxon>Bacteria</taxon>
        <taxon>Pseudomonadati</taxon>
        <taxon>Pseudomonadota</taxon>
        <taxon>Alphaproteobacteria</taxon>
        <taxon>Hyphomicrobiales</taxon>
        <taxon>Rhizobiaceae</taxon>
        <taxon>Gellertiella</taxon>
    </lineage>
</organism>
<feature type="transmembrane region" description="Helical" evidence="4">
    <location>
        <begin position="138"/>
        <end position="159"/>
    </location>
</feature>
<dbReference type="InterPro" id="IPR011701">
    <property type="entry name" value="MFS"/>
</dbReference>
<feature type="transmembrane region" description="Helical" evidence="4">
    <location>
        <begin position="374"/>
        <end position="393"/>
    </location>
</feature>
<feature type="transmembrane region" description="Helical" evidence="4">
    <location>
        <begin position="79"/>
        <end position="99"/>
    </location>
</feature>
<keyword evidence="7" id="KW-1185">Reference proteome</keyword>
<dbReference type="Gene3D" id="1.20.1250.20">
    <property type="entry name" value="MFS general substrate transporter like domains"/>
    <property type="match status" value="2"/>
</dbReference>
<evidence type="ECO:0000256" key="3">
    <source>
        <dbReference type="ARBA" id="ARBA00023136"/>
    </source>
</evidence>
<feature type="transmembrane region" description="Helical" evidence="4">
    <location>
        <begin position="48"/>
        <end position="67"/>
    </location>
</feature>
<keyword evidence="2 4" id="KW-1133">Transmembrane helix</keyword>
<evidence type="ECO:0000256" key="1">
    <source>
        <dbReference type="ARBA" id="ARBA00022692"/>
    </source>
</evidence>
<comment type="caution">
    <text evidence="6">The sequence shown here is derived from an EMBL/GenBank/DDBJ whole genome shotgun (WGS) entry which is preliminary data.</text>
</comment>
<keyword evidence="1 4" id="KW-0812">Transmembrane</keyword>
<evidence type="ECO:0000313" key="7">
    <source>
        <dbReference type="Proteomes" id="UP000528286"/>
    </source>
</evidence>
<feature type="transmembrane region" description="Helical" evidence="4">
    <location>
        <begin position="12"/>
        <end position="36"/>
    </location>
</feature>
<evidence type="ECO:0000256" key="2">
    <source>
        <dbReference type="ARBA" id="ARBA00022989"/>
    </source>
</evidence>
<dbReference type="GO" id="GO:0022857">
    <property type="term" value="F:transmembrane transporter activity"/>
    <property type="evidence" value="ECO:0007669"/>
    <property type="project" value="InterPro"/>
</dbReference>
<gene>
    <name evidence="6" type="ORF">GGR23_002806</name>
</gene>
<name>A0A7W6J6D1_9HYPH</name>
<dbReference type="PROSITE" id="PS50850">
    <property type="entry name" value="MFS"/>
    <property type="match status" value="1"/>
</dbReference>
<feature type="domain" description="Major facilitator superfamily (MFS) profile" evidence="5">
    <location>
        <begin position="10"/>
        <end position="398"/>
    </location>
</feature>
<dbReference type="EMBL" id="JACIEZ010000005">
    <property type="protein sequence ID" value="MBB4065599.1"/>
    <property type="molecule type" value="Genomic_DNA"/>
</dbReference>
<reference evidence="6 7" key="1">
    <citation type="submission" date="2020-08" db="EMBL/GenBank/DDBJ databases">
        <title>Genomic Encyclopedia of Type Strains, Phase IV (KMG-IV): sequencing the most valuable type-strain genomes for metagenomic binning, comparative biology and taxonomic classification.</title>
        <authorList>
            <person name="Goeker M."/>
        </authorList>
    </citation>
    <scope>NUCLEOTIDE SEQUENCE [LARGE SCALE GENOMIC DNA]</scope>
    <source>
        <strain evidence="6 7">DSM 29853</strain>
    </source>
</reference>
<keyword evidence="3 4" id="KW-0472">Membrane</keyword>
<dbReference type="AlphaFoldDB" id="A0A7W6J6D1"/>
<evidence type="ECO:0000313" key="6">
    <source>
        <dbReference type="EMBL" id="MBB4065599.1"/>
    </source>
</evidence>
<feature type="transmembrane region" description="Helical" evidence="4">
    <location>
        <begin position="309"/>
        <end position="333"/>
    </location>
</feature>
<proteinExistence type="predicted"/>
<evidence type="ECO:0000259" key="5">
    <source>
        <dbReference type="PROSITE" id="PS50850"/>
    </source>
</evidence>
<dbReference type="CDD" id="cd17355">
    <property type="entry name" value="MFS_YcxA_like"/>
    <property type="match status" value="1"/>
</dbReference>
<dbReference type="InterPro" id="IPR036259">
    <property type="entry name" value="MFS_trans_sf"/>
</dbReference>
<feature type="transmembrane region" description="Helical" evidence="4">
    <location>
        <begin position="165"/>
        <end position="186"/>
    </location>
</feature>
<evidence type="ECO:0000256" key="4">
    <source>
        <dbReference type="SAM" id="Phobius"/>
    </source>
</evidence>
<dbReference type="RefSeq" id="WP_183366893.1">
    <property type="nucleotide sequence ID" value="NZ_JACIEZ010000005.1"/>
</dbReference>